<evidence type="ECO:0000313" key="5">
    <source>
        <dbReference type="Proteomes" id="UP000240010"/>
    </source>
</evidence>
<evidence type="ECO:0000256" key="2">
    <source>
        <dbReference type="ARBA" id="ARBA00023315"/>
    </source>
</evidence>
<dbReference type="SUPFAM" id="SSF55729">
    <property type="entry name" value="Acyl-CoA N-acyltransferases (Nat)"/>
    <property type="match status" value="1"/>
</dbReference>
<dbReference type="Proteomes" id="UP000240010">
    <property type="component" value="Unassembled WGS sequence"/>
</dbReference>
<dbReference type="EMBL" id="PTIZ01000008">
    <property type="protein sequence ID" value="PPK74624.1"/>
    <property type="molecule type" value="Genomic_DNA"/>
</dbReference>
<evidence type="ECO:0000256" key="1">
    <source>
        <dbReference type="ARBA" id="ARBA00022679"/>
    </source>
</evidence>
<feature type="domain" description="N-acetyltransferase" evidence="3">
    <location>
        <begin position="4"/>
        <end position="130"/>
    </location>
</feature>
<dbReference type="Pfam" id="PF00583">
    <property type="entry name" value="Acetyltransf_1"/>
    <property type="match status" value="1"/>
</dbReference>
<name>A0A2S6HAV1_9GAMM</name>
<dbReference type="InterPro" id="IPR000182">
    <property type="entry name" value="GNAT_dom"/>
</dbReference>
<keyword evidence="2" id="KW-0012">Acyltransferase</keyword>
<dbReference type="CDD" id="cd04301">
    <property type="entry name" value="NAT_SF"/>
    <property type="match status" value="1"/>
</dbReference>
<sequence length="130" mass="14069">MMALSIAKAEKQDAEQIAALANAAYRGESSKQGWTTEADLLAGRRTETEEILRLIATDDSMFLLCKDGAELVGSVHLQKQADLVCLGMLAVRPSLQGRGVGKQLLLAAELAAQETWDVGKSVMTRHRMQA</sequence>
<reference evidence="4 5" key="1">
    <citation type="submission" date="2018-02" db="EMBL/GenBank/DDBJ databases">
        <title>Subsurface microbial communities from deep shales in Ohio and West Virginia, USA.</title>
        <authorList>
            <person name="Wrighton K."/>
        </authorList>
    </citation>
    <scope>NUCLEOTIDE SEQUENCE [LARGE SCALE GENOMIC DNA]</scope>
    <source>
        <strain evidence="4 5">OWC-DMM</strain>
    </source>
</reference>
<evidence type="ECO:0000259" key="3">
    <source>
        <dbReference type="PROSITE" id="PS51186"/>
    </source>
</evidence>
<dbReference type="InterPro" id="IPR016181">
    <property type="entry name" value="Acyl_CoA_acyltransferase"/>
</dbReference>
<comment type="caution">
    <text evidence="4">The sequence shown here is derived from an EMBL/GenBank/DDBJ whole genome shotgun (WGS) entry which is preliminary data.</text>
</comment>
<dbReference type="InterPro" id="IPR050832">
    <property type="entry name" value="Bact_Acetyltransf"/>
</dbReference>
<dbReference type="AlphaFoldDB" id="A0A2S6HAV1"/>
<gene>
    <name evidence="4" type="ORF">B0F87_10898</name>
</gene>
<protein>
    <submittedName>
        <fullName evidence="4">Acetyltransferase (GNAT) family protein</fullName>
    </submittedName>
</protein>
<accession>A0A2S6HAV1</accession>
<evidence type="ECO:0000313" key="4">
    <source>
        <dbReference type="EMBL" id="PPK74624.1"/>
    </source>
</evidence>
<proteinExistence type="predicted"/>
<organism evidence="4 5">
    <name type="scientific">Methylobacter tundripaludum</name>
    <dbReference type="NCBI Taxonomy" id="173365"/>
    <lineage>
        <taxon>Bacteria</taxon>
        <taxon>Pseudomonadati</taxon>
        <taxon>Pseudomonadota</taxon>
        <taxon>Gammaproteobacteria</taxon>
        <taxon>Methylococcales</taxon>
        <taxon>Methylococcaceae</taxon>
        <taxon>Methylobacter</taxon>
    </lineage>
</organism>
<dbReference type="GO" id="GO:0016747">
    <property type="term" value="F:acyltransferase activity, transferring groups other than amino-acyl groups"/>
    <property type="evidence" value="ECO:0007669"/>
    <property type="project" value="InterPro"/>
</dbReference>
<dbReference type="PANTHER" id="PTHR43877">
    <property type="entry name" value="AMINOALKYLPHOSPHONATE N-ACETYLTRANSFERASE-RELATED-RELATED"/>
    <property type="match status" value="1"/>
</dbReference>
<dbReference type="Gene3D" id="3.40.630.30">
    <property type="match status" value="1"/>
</dbReference>
<dbReference type="PROSITE" id="PS51186">
    <property type="entry name" value="GNAT"/>
    <property type="match status" value="1"/>
</dbReference>
<keyword evidence="1 4" id="KW-0808">Transferase</keyword>